<name>A0A7N0UQ81_KALFE</name>
<evidence type="ECO:0000259" key="2">
    <source>
        <dbReference type="SMART" id="SM01349"/>
    </source>
</evidence>
<feature type="domain" description="TOG" evidence="2">
    <location>
        <begin position="60"/>
        <end position="288"/>
    </location>
</feature>
<dbReference type="AlphaFoldDB" id="A0A7N0UQ81"/>
<reference evidence="3" key="1">
    <citation type="submission" date="2021-01" db="UniProtKB">
        <authorList>
            <consortium name="EnsemblPlants"/>
        </authorList>
    </citation>
    <scope>IDENTIFICATION</scope>
</reference>
<dbReference type="SMART" id="SM01349">
    <property type="entry name" value="TOG"/>
    <property type="match status" value="1"/>
</dbReference>
<evidence type="ECO:0000313" key="4">
    <source>
        <dbReference type="Proteomes" id="UP000594263"/>
    </source>
</evidence>
<dbReference type="Gramene" id="Kaladp0076s0287.1.v1.1">
    <property type="protein sequence ID" value="Kaladp0076s0287.1.v1.1"/>
    <property type="gene ID" value="Kaladp0076s0287.v1.1"/>
</dbReference>
<feature type="region of interest" description="Disordered" evidence="1">
    <location>
        <begin position="1"/>
        <end position="41"/>
    </location>
</feature>
<sequence>MALRQIHNALLPPPDHRRPSKKPSPNPTPPPPMPLQDENAAPADAAAAAIDYVASEHLQPLTDPDLTILGLVEGLESADWIQICDSLNDLRRFAIHHSPLLLPVLEKALIVTVKAMKNPRSALCKTSIMAASDIFTAFGDTLLLEETVTADSFDQLLLQLLLKASQDKKFVCEEADRALKMMAVSMTPLPLLRKLQKHVTHTNPRIRAKASVSVSNCVSKMGLDGAKEFGLVSLVQTALKLLNDRLPEAREAARSTLVSIYDKFTEAEEQKLESWQTFCETNLTAIQALAAIKVAPS</sequence>
<keyword evidence="4" id="KW-1185">Reference proteome</keyword>
<dbReference type="GO" id="GO:0005881">
    <property type="term" value="C:cytoplasmic microtubule"/>
    <property type="evidence" value="ECO:0007669"/>
    <property type="project" value="TreeGrafter"/>
</dbReference>
<evidence type="ECO:0000256" key="1">
    <source>
        <dbReference type="SAM" id="MobiDB-lite"/>
    </source>
</evidence>
<dbReference type="InterPro" id="IPR016024">
    <property type="entry name" value="ARM-type_fold"/>
</dbReference>
<organism evidence="3 4">
    <name type="scientific">Kalanchoe fedtschenkoi</name>
    <name type="common">Lavender scallops</name>
    <name type="synonym">South American air plant</name>
    <dbReference type="NCBI Taxonomy" id="63787"/>
    <lineage>
        <taxon>Eukaryota</taxon>
        <taxon>Viridiplantae</taxon>
        <taxon>Streptophyta</taxon>
        <taxon>Embryophyta</taxon>
        <taxon>Tracheophyta</taxon>
        <taxon>Spermatophyta</taxon>
        <taxon>Magnoliopsida</taxon>
        <taxon>eudicotyledons</taxon>
        <taxon>Gunneridae</taxon>
        <taxon>Pentapetalae</taxon>
        <taxon>Saxifragales</taxon>
        <taxon>Crassulaceae</taxon>
        <taxon>Kalanchoe</taxon>
    </lineage>
</organism>
<dbReference type="PANTHER" id="PTHR21567">
    <property type="entry name" value="CLASP"/>
    <property type="match status" value="1"/>
</dbReference>
<dbReference type="Gene3D" id="1.25.10.10">
    <property type="entry name" value="Leucine-rich Repeat Variant"/>
    <property type="match status" value="1"/>
</dbReference>
<dbReference type="OMA" id="RNESAKC"/>
<dbReference type="Proteomes" id="UP000594263">
    <property type="component" value="Unplaced"/>
</dbReference>
<dbReference type="Pfam" id="PF12348">
    <property type="entry name" value="CLASP_N"/>
    <property type="match status" value="1"/>
</dbReference>
<accession>A0A7N0UQ81</accession>
<dbReference type="InterPro" id="IPR011989">
    <property type="entry name" value="ARM-like"/>
</dbReference>
<dbReference type="GO" id="GO:0008017">
    <property type="term" value="F:microtubule binding"/>
    <property type="evidence" value="ECO:0007669"/>
    <property type="project" value="TreeGrafter"/>
</dbReference>
<evidence type="ECO:0000313" key="3">
    <source>
        <dbReference type="EnsemblPlants" id="Kaladp0076s0287.1.v1.1"/>
    </source>
</evidence>
<dbReference type="InterPro" id="IPR024395">
    <property type="entry name" value="CLASP_N_dom"/>
</dbReference>
<protein>
    <recommendedName>
        <fullName evidence="2">TOG domain-containing protein</fullName>
    </recommendedName>
</protein>
<dbReference type="GO" id="GO:0000226">
    <property type="term" value="P:microtubule cytoskeleton organization"/>
    <property type="evidence" value="ECO:0007669"/>
    <property type="project" value="TreeGrafter"/>
</dbReference>
<dbReference type="InterPro" id="IPR034085">
    <property type="entry name" value="TOG"/>
</dbReference>
<proteinExistence type="predicted"/>
<feature type="compositionally biased region" description="Pro residues" evidence="1">
    <location>
        <begin position="22"/>
        <end position="34"/>
    </location>
</feature>
<dbReference type="PANTHER" id="PTHR21567:SF65">
    <property type="entry name" value="ARM REPEAT SUPERFAMILY PROTEIN"/>
    <property type="match status" value="1"/>
</dbReference>
<dbReference type="EnsemblPlants" id="Kaladp0076s0287.1.v1.1">
    <property type="protein sequence ID" value="Kaladp0076s0287.1.v1.1"/>
    <property type="gene ID" value="Kaladp0076s0287.v1.1"/>
</dbReference>
<dbReference type="SUPFAM" id="SSF48371">
    <property type="entry name" value="ARM repeat"/>
    <property type="match status" value="1"/>
</dbReference>